<comment type="caution">
    <text evidence="2">The sequence shown here is derived from an EMBL/GenBank/DDBJ whole genome shotgun (WGS) entry which is preliminary data.</text>
</comment>
<dbReference type="CDD" id="cd03135">
    <property type="entry name" value="GATase1_DJ-1"/>
    <property type="match status" value="1"/>
</dbReference>
<dbReference type="PANTHER" id="PTHR48094:SF12">
    <property type="entry name" value="PARKINSON DISEASE PROTEIN 7 HOMOLOG"/>
    <property type="match status" value="1"/>
</dbReference>
<dbReference type="GO" id="GO:0005737">
    <property type="term" value="C:cytoplasm"/>
    <property type="evidence" value="ECO:0007669"/>
    <property type="project" value="TreeGrafter"/>
</dbReference>
<dbReference type="InterPro" id="IPR006287">
    <property type="entry name" value="DJ-1"/>
</dbReference>
<organism evidence="2 3">
    <name type="scientific">Psittacicella gerlachiana</name>
    <dbReference type="NCBI Taxonomy" id="2028574"/>
    <lineage>
        <taxon>Bacteria</taxon>
        <taxon>Pseudomonadati</taxon>
        <taxon>Pseudomonadota</taxon>
        <taxon>Gammaproteobacteria</taxon>
        <taxon>Pasteurellales</taxon>
        <taxon>Psittacicellaceae</taxon>
        <taxon>Psittacicella</taxon>
    </lineage>
</organism>
<protein>
    <recommendedName>
        <fullName evidence="1">DJ-1/PfpI domain-containing protein</fullName>
    </recommendedName>
</protein>
<reference evidence="2 3" key="1">
    <citation type="submission" date="2017-08" db="EMBL/GenBank/DDBJ databases">
        <title>Reclassification of Bisgaard taxon 37 and 44.</title>
        <authorList>
            <person name="Christensen H."/>
        </authorList>
    </citation>
    <scope>NUCLEOTIDE SEQUENCE [LARGE SCALE GENOMIC DNA]</scope>
    <source>
        <strain evidence="2 3">EEAB3T1</strain>
    </source>
</reference>
<dbReference type="InterPro" id="IPR029062">
    <property type="entry name" value="Class_I_gatase-like"/>
</dbReference>
<accession>A0A3A1YHY5</accession>
<dbReference type="OrthoDB" id="9803764at2"/>
<dbReference type="InterPro" id="IPR002818">
    <property type="entry name" value="DJ-1/PfpI"/>
</dbReference>
<dbReference type="Pfam" id="PF01965">
    <property type="entry name" value="DJ-1_PfpI"/>
    <property type="match status" value="1"/>
</dbReference>
<dbReference type="Gene3D" id="3.40.50.880">
    <property type="match status" value="1"/>
</dbReference>
<sequence length="189" mass="20381">MTKKVALLLTKNFETVEALAPVDIMRRAGLEVTTISLDQEQVVTSAQGVAVTADQLLHEVADFTAFDALVLPGGGLDPQKYLDREKEVSFFAQSSDKLLAAICMAPVVVASLGLLNDQTVVCYPTLASNLEGNGAKYQDQKTVYLEEQVILTGQAPGVAYDFGFEIVRVLLGAEKANAVAQEMFFSYKA</sequence>
<dbReference type="SUPFAM" id="SSF52317">
    <property type="entry name" value="Class I glutamine amidotransferase-like"/>
    <property type="match status" value="1"/>
</dbReference>
<evidence type="ECO:0000259" key="1">
    <source>
        <dbReference type="Pfam" id="PF01965"/>
    </source>
</evidence>
<dbReference type="EMBL" id="NRJF01000078">
    <property type="protein sequence ID" value="RIY35844.1"/>
    <property type="molecule type" value="Genomic_DNA"/>
</dbReference>
<evidence type="ECO:0000313" key="2">
    <source>
        <dbReference type="EMBL" id="RIY35844.1"/>
    </source>
</evidence>
<proteinExistence type="predicted"/>
<dbReference type="AlphaFoldDB" id="A0A3A1YHY5"/>
<dbReference type="InterPro" id="IPR050325">
    <property type="entry name" value="Prot/Nucl_acid_deglycase"/>
</dbReference>
<dbReference type="NCBIfam" id="TIGR01383">
    <property type="entry name" value="not_thiJ"/>
    <property type="match status" value="1"/>
</dbReference>
<gene>
    <name evidence="2" type="ORF">CKF59_03205</name>
</gene>
<keyword evidence="3" id="KW-1185">Reference proteome</keyword>
<evidence type="ECO:0000313" key="3">
    <source>
        <dbReference type="Proteomes" id="UP000265964"/>
    </source>
</evidence>
<dbReference type="PANTHER" id="PTHR48094">
    <property type="entry name" value="PROTEIN/NUCLEIC ACID DEGLYCASE DJ-1-RELATED"/>
    <property type="match status" value="1"/>
</dbReference>
<dbReference type="RefSeq" id="WP_119534539.1">
    <property type="nucleotide sequence ID" value="NZ_NRJF01000078.1"/>
</dbReference>
<name>A0A3A1YHY5_9GAMM</name>
<feature type="domain" description="DJ-1/PfpI" evidence="1">
    <location>
        <begin position="3"/>
        <end position="168"/>
    </location>
</feature>
<dbReference type="Proteomes" id="UP000265964">
    <property type="component" value="Unassembled WGS sequence"/>
</dbReference>